<organism evidence="1">
    <name type="scientific">Kwoniella dejecticola CBS 10117</name>
    <dbReference type="NCBI Taxonomy" id="1296121"/>
    <lineage>
        <taxon>Eukaryota</taxon>
        <taxon>Fungi</taxon>
        <taxon>Dikarya</taxon>
        <taxon>Basidiomycota</taxon>
        <taxon>Agaricomycotina</taxon>
        <taxon>Tremellomycetes</taxon>
        <taxon>Tremellales</taxon>
        <taxon>Cryptococcaceae</taxon>
        <taxon>Kwoniella</taxon>
    </lineage>
</organism>
<reference evidence="2" key="3">
    <citation type="submission" date="2024-02" db="EMBL/GenBank/DDBJ databases">
        <title>Comparative genomics of Cryptococcus and Kwoniella reveals pathogenesis evolution and contrasting modes of karyotype evolution via chromosome fusion or intercentromeric recombination.</title>
        <authorList>
            <person name="Coelho M.A."/>
            <person name="David-Palma M."/>
            <person name="Shea T."/>
            <person name="Bowers K."/>
            <person name="McGinley-Smith S."/>
            <person name="Mohammad A.W."/>
            <person name="Gnirke A."/>
            <person name="Yurkov A.M."/>
            <person name="Nowrousian M."/>
            <person name="Sun S."/>
            <person name="Cuomo C.A."/>
            <person name="Heitman J."/>
        </authorList>
    </citation>
    <scope>NUCLEOTIDE SEQUENCE</scope>
    <source>
        <strain evidence="2">CBS 10117</strain>
    </source>
</reference>
<dbReference type="RefSeq" id="XP_018259962.1">
    <property type="nucleotide sequence ID" value="XM_018411294.1"/>
</dbReference>
<name>A0A1A5ZWD2_9TREE</name>
<dbReference type="AlphaFoldDB" id="A0A1A5ZWD2"/>
<accession>A0A1A5ZWD2</accession>
<proteinExistence type="predicted"/>
<dbReference type="KEGG" id="kdj:28971733"/>
<evidence type="ECO:0000313" key="1">
    <source>
        <dbReference type="EMBL" id="OBR82120.1"/>
    </source>
</evidence>
<sequence length="197" mass="22366">MADSLSLTYWNSPPTDNPFLRGIGTVIYSLRHDPSRVIDGVTGLSRRVRPRGWADLLEWYAGNTAAKTIREMRQELVLTSQSQSASTGTASEITIEGRNKLIEDLQYYMFRWEGVLSDTATIAPIEATEQLLDMIIHCTKVLDHWAQTAPEDRYWSSDIVERVYQAVTPGDAWMDFWITRDANTLEWAANTYGMAVN</sequence>
<dbReference type="Proteomes" id="UP000078595">
    <property type="component" value="Chromosome 10"/>
</dbReference>
<dbReference type="EMBL" id="KI894036">
    <property type="protein sequence ID" value="OBR82120.1"/>
    <property type="molecule type" value="Genomic_DNA"/>
</dbReference>
<reference evidence="2" key="2">
    <citation type="submission" date="2013-07" db="EMBL/GenBank/DDBJ databases">
        <authorList>
            <consortium name="The Broad Institute Genome Sequencing Platform"/>
            <person name="Cuomo C."/>
            <person name="Litvintseva A."/>
            <person name="Chen Y."/>
            <person name="Heitman J."/>
            <person name="Sun S."/>
            <person name="Springer D."/>
            <person name="Dromer F."/>
            <person name="Young S.K."/>
            <person name="Zeng Q."/>
            <person name="Gargeya S."/>
            <person name="Fitzgerald M."/>
            <person name="Abouelleil A."/>
            <person name="Alvarado L."/>
            <person name="Berlin A.M."/>
            <person name="Chapman S.B."/>
            <person name="Dewar J."/>
            <person name="Goldberg J."/>
            <person name="Griggs A."/>
            <person name="Gujja S."/>
            <person name="Hansen M."/>
            <person name="Howarth C."/>
            <person name="Imamovic A."/>
            <person name="Larimer J."/>
            <person name="McCowan C."/>
            <person name="Murphy C."/>
            <person name="Pearson M."/>
            <person name="Priest M."/>
            <person name="Roberts A."/>
            <person name="Saif S."/>
            <person name="Shea T."/>
            <person name="Sykes S."/>
            <person name="Wortman J."/>
            <person name="Nusbaum C."/>
            <person name="Birren B."/>
        </authorList>
    </citation>
    <scope>NUCLEOTIDE SEQUENCE</scope>
    <source>
        <strain evidence="2">CBS 10117</strain>
    </source>
</reference>
<dbReference type="EMBL" id="CP144539">
    <property type="protein sequence ID" value="WWC65425.1"/>
    <property type="molecule type" value="Genomic_DNA"/>
</dbReference>
<dbReference type="VEuPathDB" id="FungiDB:I303_08034"/>
<reference evidence="1" key="1">
    <citation type="submission" date="2013-07" db="EMBL/GenBank/DDBJ databases">
        <title>The Genome Sequence of Cryptococcus dejecticola CBS10117.</title>
        <authorList>
            <consortium name="The Broad Institute Genome Sequencing Platform"/>
            <person name="Cuomo C."/>
            <person name="Litvintseva A."/>
            <person name="Chen Y."/>
            <person name="Heitman J."/>
            <person name="Sun S."/>
            <person name="Springer D."/>
            <person name="Dromer F."/>
            <person name="Young S.K."/>
            <person name="Zeng Q."/>
            <person name="Gargeya S."/>
            <person name="Fitzgerald M."/>
            <person name="Abouelleil A."/>
            <person name="Alvarado L."/>
            <person name="Berlin A.M."/>
            <person name="Chapman S.B."/>
            <person name="Dewar J."/>
            <person name="Goldberg J."/>
            <person name="Griggs A."/>
            <person name="Gujja S."/>
            <person name="Hansen M."/>
            <person name="Howarth C."/>
            <person name="Imamovic A."/>
            <person name="Larimer J."/>
            <person name="McCowan C."/>
            <person name="Murphy C."/>
            <person name="Pearson M."/>
            <person name="Priest M."/>
            <person name="Roberts A."/>
            <person name="Saif S."/>
            <person name="Shea T."/>
            <person name="Sykes S."/>
            <person name="Wortman J."/>
            <person name="Nusbaum C."/>
            <person name="Birren B."/>
        </authorList>
    </citation>
    <scope>NUCLEOTIDE SEQUENCE [LARGE SCALE GENOMIC DNA]</scope>
    <source>
        <strain evidence="1">CBS 10117</strain>
    </source>
</reference>
<gene>
    <name evidence="1" type="ORF">I303_08034</name>
    <name evidence="2" type="ORF">I303_108043</name>
</gene>
<dbReference type="GeneID" id="28971733"/>
<evidence type="ECO:0000313" key="3">
    <source>
        <dbReference type="Proteomes" id="UP000078595"/>
    </source>
</evidence>
<evidence type="ECO:0000313" key="2">
    <source>
        <dbReference type="EMBL" id="WWC65425.1"/>
    </source>
</evidence>
<keyword evidence="3" id="KW-1185">Reference proteome</keyword>
<protein>
    <submittedName>
        <fullName evidence="1">Uncharacterized protein</fullName>
    </submittedName>
</protein>